<dbReference type="OrthoDB" id="2877109at2"/>
<sequence length="104" mass="12219">MPKRTPIRSELIKLINERSPFEVEKVDRYCNLLNDIENLDKEINENGRVITTINGSQEFKKENPALSAKLKALAQIRPLDDWFENKRAEKGTKKEEKDWSKFTK</sequence>
<evidence type="ECO:0000313" key="2">
    <source>
        <dbReference type="Proteomes" id="UP000439550"/>
    </source>
</evidence>
<accession>A0A7X1Z9W0</accession>
<evidence type="ECO:0000313" key="1">
    <source>
        <dbReference type="EMBL" id="MQW40541.1"/>
    </source>
</evidence>
<comment type="caution">
    <text evidence="1">The sequence shown here is derived from an EMBL/GenBank/DDBJ whole genome shotgun (WGS) entry which is preliminary data.</text>
</comment>
<protein>
    <submittedName>
        <fullName evidence="1">Terminase</fullName>
    </submittedName>
</protein>
<dbReference type="InterPro" id="IPR006448">
    <property type="entry name" value="Phage_term_ssu_P27"/>
</dbReference>
<gene>
    <name evidence="1" type="ORF">GHI93_11480</name>
</gene>
<organism evidence="1 2">
    <name type="scientific">Lactococcus hircilactis</name>
    <dbReference type="NCBI Taxonomy" id="1494462"/>
    <lineage>
        <taxon>Bacteria</taxon>
        <taxon>Bacillati</taxon>
        <taxon>Bacillota</taxon>
        <taxon>Bacilli</taxon>
        <taxon>Lactobacillales</taxon>
        <taxon>Streptococcaceae</taxon>
        <taxon>Lactococcus</taxon>
    </lineage>
</organism>
<keyword evidence="2" id="KW-1185">Reference proteome</keyword>
<proteinExistence type="predicted"/>
<reference evidence="1 2" key="1">
    <citation type="submission" date="2019-10" db="EMBL/GenBank/DDBJ databases">
        <authorList>
            <person name="Dong K."/>
        </authorList>
    </citation>
    <scope>NUCLEOTIDE SEQUENCE [LARGE SCALE GENOMIC DNA]</scope>
    <source>
        <strain evidence="1 2">DSM 28960</strain>
    </source>
</reference>
<dbReference type="RefSeq" id="WP_153497169.1">
    <property type="nucleotide sequence ID" value="NZ_CBCRWP010000030.1"/>
</dbReference>
<dbReference type="AlphaFoldDB" id="A0A7X1Z9W0"/>
<name>A0A7X1Z9W0_9LACT</name>
<dbReference type="Proteomes" id="UP000439550">
    <property type="component" value="Unassembled WGS sequence"/>
</dbReference>
<dbReference type="EMBL" id="WITJ01000022">
    <property type="protein sequence ID" value="MQW40541.1"/>
    <property type="molecule type" value="Genomic_DNA"/>
</dbReference>
<dbReference type="Pfam" id="PF05119">
    <property type="entry name" value="Terminase_4"/>
    <property type="match status" value="1"/>
</dbReference>